<reference evidence="2 3" key="1">
    <citation type="submission" date="2020-07" db="EMBL/GenBank/DDBJ databases">
        <authorList>
            <person name="Feng X."/>
        </authorList>
    </citation>
    <scope>NUCLEOTIDE SEQUENCE [LARGE SCALE GENOMIC DNA]</scope>
    <source>
        <strain evidence="2 3">JCM23202</strain>
    </source>
</reference>
<feature type="compositionally biased region" description="Polar residues" evidence="1">
    <location>
        <begin position="43"/>
        <end position="54"/>
    </location>
</feature>
<evidence type="ECO:0000313" key="2">
    <source>
        <dbReference type="EMBL" id="MBC2605301.1"/>
    </source>
</evidence>
<protein>
    <submittedName>
        <fullName evidence="2">Uncharacterized protein</fullName>
    </submittedName>
</protein>
<keyword evidence="3" id="KW-1185">Reference proteome</keyword>
<gene>
    <name evidence="2" type="ORF">H5P27_04510</name>
</gene>
<dbReference type="EMBL" id="JACHVC010000006">
    <property type="protein sequence ID" value="MBC2605301.1"/>
    <property type="molecule type" value="Genomic_DNA"/>
</dbReference>
<dbReference type="RefSeq" id="WP_185659185.1">
    <property type="nucleotide sequence ID" value="NZ_JACHVC010000006.1"/>
</dbReference>
<evidence type="ECO:0000313" key="3">
    <source>
        <dbReference type="Proteomes" id="UP000526501"/>
    </source>
</evidence>
<dbReference type="Proteomes" id="UP000526501">
    <property type="component" value="Unassembled WGS sequence"/>
</dbReference>
<accession>A0A7X1E7K8</accession>
<dbReference type="AlphaFoldDB" id="A0A7X1E7K8"/>
<name>A0A7X1E7K8_9BACT</name>
<evidence type="ECO:0000256" key="1">
    <source>
        <dbReference type="SAM" id="MobiDB-lite"/>
    </source>
</evidence>
<proteinExistence type="predicted"/>
<feature type="region of interest" description="Disordered" evidence="1">
    <location>
        <begin position="1"/>
        <end position="54"/>
    </location>
</feature>
<comment type="caution">
    <text evidence="2">The sequence shown here is derived from an EMBL/GenBank/DDBJ whole genome shotgun (WGS) entry which is preliminary data.</text>
</comment>
<organism evidence="2 3">
    <name type="scientific">Pelagicoccus albus</name>
    <dbReference type="NCBI Taxonomy" id="415222"/>
    <lineage>
        <taxon>Bacteria</taxon>
        <taxon>Pseudomonadati</taxon>
        <taxon>Verrucomicrobiota</taxon>
        <taxon>Opitutia</taxon>
        <taxon>Puniceicoccales</taxon>
        <taxon>Pelagicoccaceae</taxon>
        <taxon>Pelagicoccus</taxon>
    </lineage>
</organism>
<sequence>MTKSQHSESCPGLACFQMEGEPEEEPDSRSPKADYDLPLNRPIRSSQFGVTLKR</sequence>